<reference evidence="3" key="1">
    <citation type="submission" date="2017-09" db="EMBL/GenBank/DDBJ databases">
        <title>Depth-based differentiation of microbial function through sediment-hosted aquifers and enrichment of novel symbionts in the deep terrestrial subsurface.</title>
        <authorList>
            <person name="Probst A.J."/>
            <person name="Ladd B."/>
            <person name="Jarett J.K."/>
            <person name="Geller-Mcgrath D.E."/>
            <person name="Sieber C.M.K."/>
            <person name="Emerson J.B."/>
            <person name="Anantharaman K."/>
            <person name="Thomas B.C."/>
            <person name="Malmstrom R."/>
            <person name="Stieglmeier M."/>
            <person name="Klingl A."/>
            <person name="Woyke T."/>
            <person name="Ryan C.M."/>
            <person name="Banfield J.F."/>
        </authorList>
    </citation>
    <scope>NUCLEOTIDE SEQUENCE [LARGE SCALE GENOMIC DNA]</scope>
</reference>
<sequence>MKNTKQRLLEYLKGLKFMSVATHDKHLWTAWVYYVIDDDFNLYFVSQPDTDHCKSILKNGEIACAIADSHQNVTDKKVGIQLYGTASQLTDLQQLRWMLNLWNKVNPGIDKIINLKNIQKKIIKSRVFKVVPQKIKWFNEELYKEKEFEVFHF</sequence>
<organism evidence="2 3">
    <name type="scientific">Candidatus Roizmanbacteria bacterium CG03_land_8_20_14_0_80_39_12</name>
    <dbReference type="NCBI Taxonomy" id="1974847"/>
    <lineage>
        <taxon>Bacteria</taxon>
        <taxon>Candidatus Roizmaniibacteriota</taxon>
    </lineage>
</organism>
<dbReference type="InterPro" id="IPR011576">
    <property type="entry name" value="Pyridox_Oxase_N"/>
</dbReference>
<comment type="caution">
    <text evidence="2">The sequence shown here is derived from an EMBL/GenBank/DDBJ whole genome shotgun (WGS) entry which is preliminary data.</text>
</comment>
<protein>
    <recommendedName>
        <fullName evidence="1">Pyridoxamine 5'-phosphate oxidase N-terminal domain-containing protein</fullName>
    </recommendedName>
</protein>
<dbReference type="AlphaFoldDB" id="A0A2M7BRH4"/>
<name>A0A2M7BRH4_9BACT</name>
<dbReference type="InterPro" id="IPR012349">
    <property type="entry name" value="Split_barrel_FMN-bd"/>
</dbReference>
<dbReference type="SUPFAM" id="SSF50475">
    <property type="entry name" value="FMN-binding split barrel"/>
    <property type="match status" value="1"/>
</dbReference>
<accession>A0A2M7BRH4</accession>
<dbReference type="EMBL" id="PEVA01000187">
    <property type="protein sequence ID" value="PIV08093.1"/>
    <property type="molecule type" value="Genomic_DNA"/>
</dbReference>
<evidence type="ECO:0000259" key="1">
    <source>
        <dbReference type="Pfam" id="PF01243"/>
    </source>
</evidence>
<dbReference type="Gene3D" id="2.30.110.10">
    <property type="entry name" value="Electron Transport, Fmn-binding Protein, Chain A"/>
    <property type="match status" value="1"/>
</dbReference>
<proteinExistence type="predicted"/>
<dbReference type="Pfam" id="PF01243">
    <property type="entry name" value="PNPOx_N"/>
    <property type="match status" value="1"/>
</dbReference>
<evidence type="ECO:0000313" key="2">
    <source>
        <dbReference type="EMBL" id="PIV08093.1"/>
    </source>
</evidence>
<feature type="domain" description="Pyridoxamine 5'-phosphate oxidase N-terminal" evidence="1">
    <location>
        <begin position="6"/>
        <end position="133"/>
    </location>
</feature>
<evidence type="ECO:0000313" key="3">
    <source>
        <dbReference type="Proteomes" id="UP000230119"/>
    </source>
</evidence>
<gene>
    <name evidence="2" type="ORF">COS52_04510</name>
</gene>
<dbReference type="Proteomes" id="UP000230119">
    <property type="component" value="Unassembled WGS sequence"/>
</dbReference>